<protein>
    <recommendedName>
        <fullName evidence="2">Peptidase M43 pregnancy-associated plasma-A domain-containing protein</fullName>
    </recommendedName>
</protein>
<sequence>WEIQEPRANLDFHIHSYGAQTTGYEPITRAPDDEDLWIAQIMDKMGYKSGTTYFDQVEALNSYEMSQQSADWAYTIFVVDTYNDTDGRFSNSWFAYSYVGGPFLVMTYDNGDYGLGRMHLVCAHETGHIFGARDEYHSRSEPHGPSGARYDQGPACIMESCSSDAIVCPATRAQIGWKDDDCDNVLDHTDIAPNTTPASADFIGTIVNCLRWTD</sequence>
<dbReference type="EMBL" id="BARW01032462">
    <property type="protein sequence ID" value="GAJ13510.1"/>
    <property type="molecule type" value="Genomic_DNA"/>
</dbReference>
<evidence type="ECO:0008006" key="2">
    <source>
        <dbReference type="Google" id="ProtNLM"/>
    </source>
</evidence>
<feature type="non-terminal residue" evidence="1">
    <location>
        <position position="1"/>
    </location>
</feature>
<proteinExistence type="predicted"/>
<gene>
    <name evidence="1" type="ORF">S12H4_51376</name>
</gene>
<comment type="caution">
    <text evidence="1">The sequence shown here is derived from an EMBL/GenBank/DDBJ whole genome shotgun (WGS) entry which is preliminary data.</text>
</comment>
<dbReference type="AlphaFoldDB" id="X1VTW4"/>
<name>X1VTW4_9ZZZZ</name>
<evidence type="ECO:0000313" key="1">
    <source>
        <dbReference type="EMBL" id="GAJ13510.1"/>
    </source>
</evidence>
<reference evidence="1" key="1">
    <citation type="journal article" date="2014" name="Front. Microbiol.">
        <title>High frequency of phylogenetically diverse reductive dehalogenase-homologous genes in deep subseafloor sedimentary metagenomes.</title>
        <authorList>
            <person name="Kawai M."/>
            <person name="Futagami T."/>
            <person name="Toyoda A."/>
            <person name="Takaki Y."/>
            <person name="Nishi S."/>
            <person name="Hori S."/>
            <person name="Arai W."/>
            <person name="Tsubouchi T."/>
            <person name="Morono Y."/>
            <person name="Uchiyama I."/>
            <person name="Ito T."/>
            <person name="Fujiyama A."/>
            <person name="Inagaki F."/>
            <person name="Takami H."/>
        </authorList>
    </citation>
    <scope>NUCLEOTIDE SEQUENCE</scope>
    <source>
        <strain evidence="1">Expedition CK06-06</strain>
    </source>
</reference>
<accession>X1VTW4</accession>
<dbReference type="Pfam" id="PF13688">
    <property type="entry name" value="Reprolysin_5"/>
    <property type="match status" value="1"/>
</dbReference>
<organism evidence="1">
    <name type="scientific">marine sediment metagenome</name>
    <dbReference type="NCBI Taxonomy" id="412755"/>
    <lineage>
        <taxon>unclassified sequences</taxon>
        <taxon>metagenomes</taxon>
        <taxon>ecological metagenomes</taxon>
    </lineage>
</organism>
<dbReference type="SUPFAM" id="SSF55486">
    <property type="entry name" value="Metalloproteases ('zincins'), catalytic domain"/>
    <property type="match status" value="1"/>
</dbReference>